<feature type="transmembrane region" description="Helical" evidence="11">
    <location>
        <begin position="34"/>
        <end position="52"/>
    </location>
</feature>
<dbReference type="InterPro" id="IPR023214">
    <property type="entry name" value="HAD_sf"/>
</dbReference>
<evidence type="ECO:0000256" key="5">
    <source>
        <dbReference type="ARBA" id="ARBA00022741"/>
    </source>
</evidence>
<keyword evidence="8" id="KW-1278">Translocase</keyword>
<dbReference type="Gene3D" id="2.70.150.10">
    <property type="entry name" value="Calcium-transporting ATPase, cytoplasmic transduction domain A"/>
    <property type="match status" value="1"/>
</dbReference>
<evidence type="ECO:0000256" key="1">
    <source>
        <dbReference type="ARBA" id="ARBA00004651"/>
    </source>
</evidence>
<dbReference type="InterPro" id="IPR027256">
    <property type="entry name" value="P-typ_ATPase_IB"/>
</dbReference>
<evidence type="ECO:0000256" key="9">
    <source>
        <dbReference type="ARBA" id="ARBA00022989"/>
    </source>
</evidence>
<dbReference type="InterPro" id="IPR051949">
    <property type="entry name" value="Cation_Transport_ATPase"/>
</dbReference>
<dbReference type="RefSeq" id="WP_242761729.1">
    <property type="nucleotide sequence ID" value="NZ_JALDAY010000002.1"/>
</dbReference>
<dbReference type="SFLD" id="SFLDF00027">
    <property type="entry name" value="p-type_atpase"/>
    <property type="match status" value="1"/>
</dbReference>
<dbReference type="SUPFAM" id="SSF81665">
    <property type="entry name" value="Calcium ATPase, transmembrane domain M"/>
    <property type="match status" value="1"/>
</dbReference>
<dbReference type="PRINTS" id="PR00941">
    <property type="entry name" value="CDATPASE"/>
</dbReference>
<proteinExistence type="inferred from homology"/>
<dbReference type="SUPFAM" id="SSF81653">
    <property type="entry name" value="Calcium ATPase, transduction domain A"/>
    <property type="match status" value="1"/>
</dbReference>
<dbReference type="Gene3D" id="3.40.1110.10">
    <property type="entry name" value="Calcium-transporting ATPase, cytoplasmic domain N"/>
    <property type="match status" value="2"/>
</dbReference>
<dbReference type="SUPFAM" id="SSF81660">
    <property type="entry name" value="Metal cation-transporting ATPase, ATP-binding domain N"/>
    <property type="match status" value="1"/>
</dbReference>
<dbReference type="PANTHER" id="PTHR43079">
    <property type="entry name" value="PROBABLE CADMIUM/ZINC-TRANSPORTING ATPASE HMA1"/>
    <property type="match status" value="1"/>
</dbReference>
<dbReference type="InterPro" id="IPR008250">
    <property type="entry name" value="ATPase_P-typ_transduc_dom_A_sf"/>
</dbReference>
<feature type="compositionally biased region" description="Low complexity" evidence="12">
    <location>
        <begin position="1"/>
        <end position="19"/>
    </location>
</feature>
<evidence type="ECO:0000256" key="6">
    <source>
        <dbReference type="ARBA" id="ARBA00022840"/>
    </source>
</evidence>
<dbReference type="PRINTS" id="PR00119">
    <property type="entry name" value="CATATPASE"/>
</dbReference>
<accession>A0ABS9Y013</accession>
<evidence type="ECO:0000256" key="12">
    <source>
        <dbReference type="SAM" id="MobiDB-lite"/>
    </source>
</evidence>
<dbReference type="PANTHER" id="PTHR43079:SF1">
    <property type="entry name" value="CADMIUM_ZINC-TRANSPORTING ATPASE HMA1, CHLOROPLASTIC-RELATED"/>
    <property type="match status" value="1"/>
</dbReference>
<evidence type="ECO:0000256" key="3">
    <source>
        <dbReference type="ARBA" id="ARBA00022692"/>
    </source>
</evidence>
<keyword evidence="11" id="KW-1003">Cell membrane</keyword>
<evidence type="ECO:0000313" key="15">
    <source>
        <dbReference type="Proteomes" id="UP001165269"/>
    </source>
</evidence>
<feature type="transmembrane region" description="Helical" evidence="11">
    <location>
        <begin position="292"/>
        <end position="312"/>
    </location>
</feature>
<dbReference type="Gene3D" id="3.40.50.1000">
    <property type="entry name" value="HAD superfamily/HAD-like"/>
    <property type="match status" value="1"/>
</dbReference>
<dbReference type="InterPro" id="IPR023298">
    <property type="entry name" value="ATPase_P-typ_TM_dom_sf"/>
</dbReference>
<keyword evidence="4 11" id="KW-0479">Metal-binding</keyword>
<dbReference type="EMBL" id="JALDAY010000002">
    <property type="protein sequence ID" value="MCI3270547.1"/>
    <property type="molecule type" value="Genomic_DNA"/>
</dbReference>
<dbReference type="InterPro" id="IPR059000">
    <property type="entry name" value="ATPase_P-type_domA"/>
</dbReference>
<dbReference type="PROSITE" id="PS00154">
    <property type="entry name" value="ATPASE_E1_E2"/>
    <property type="match status" value="1"/>
</dbReference>
<keyword evidence="7" id="KW-0460">Magnesium</keyword>
<comment type="similarity">
    <text evidence="2 11">Belongs to the cation transport ATPase (P-type) (TC 3.A.3) family. Type IB subfamily.</text>
</comment>
<reference evidence="14" key="1">
    <citation type="submission" date="2022-03" db="EMBL/GenBank/DDBJ databases">
        <title>Streptomyces 7R015 and 7R016 isolated from Barleria lupulina in Thailand.</title>
        <authorList>
            <person name="Kanchanasin P."/>
            <person name="Phongsopitanun W."/>
            <person name="Tanasupawat S."/>
        </authorList>
    </citation>
    <scope>NUCLEOTIDE SEQUENCE</scope>
    <source>
        <strain evidence="14">7R015</strain>
    </source>
</reference>
<keyword evidence="3 11" id="KW-0812">Transmembrane</keyword>
<keyword evidence="15" id="KW-1185">Reference proteome</keyword>
<dbReference type="SUPFAM" id="SSF56784">
    <property type="entry name" value="HAD-like"/>
    <property type="match status" value="1"/>
</dbReference>
<dbReference type="Pfam" id="PF00122">
    <property type="entry name" value="E1-E2_ATPase"/>
    <property type="match status" value="1"/>
</dbReference>
<keyword evidence="5 11" id="KW-0547">Nucleotide-binding</keyword>
<dbReference type="SFLD" id="SFLDS00003">
    <property type="entry name" value="Haloacid_Dehalogenase"/>
    <property type="match status" value="1"/>
</dbReference>
<organism evidence="14 15">
    <name type="scientific">Streptomyces cylindrosporus</name>
    <dbReference type="NCBI Taxonomy" id="2927583"/>
    <lineage>
        <taxon>Bacteria</taxon>
        <taxon>Bacillati</taxon>
        <taxon>Actinomycetota</taxon>
        <taxon>Actinomycetes</taxon>
        <taxon>Kitasatosporales</taxon>
        <taxon>Streptomycetaceae</taxon>
        <taxon>Streptomyces</taxon>
    </lineage>
</organism>
<keyword evidence="10 11" id="KW-0472">Membrane</keyword>
<feature type="transmembrane region" description="Helical" evidence="11">
    <location>
        <begin position="262"/>
        <end position="280"/>
    </location>
</feature>
<evidence type="ECO:0000256" key="4">
    <source>
        <dbReference type="ARBA" id="ARBA00022723"/>
    </source>
</evidence>
<evidence type="ECO:0000256" key="7">
    <source>
        <dbReference type="ARBA" id="ARBA00022842"/>
    </source>
</evidence>
<dbReference type="InterPro" id="IPR044492">
    <property type="entry name" value="P_typ_ATPase_HD_dom"/>
</dbReference>
<sequence>MTSTLTAPPADPTAPTADARGTRRRTRTLALPEVRWAAAATACFLLALPLQLTGQSAWLWGPLYALAYVTGGWEPGWEGLKALAGRTLDVDLLMVVAALGAAAIGQVMDGALLIVIFATSGALEALATARTADSVRGLLDLALATASRLAPDGSEQAVPVEELTVGDTILVRPGERVGADGRVLDGASEVDQATITGEPLPVAKEVGDEVFAGTVNGTGALRVRVERDASDSVIARIVRMVEEASETKAPTQLFIEKVEQRYSLGMVAATLAVFVIPLLFGEELTAALLRAMTFMIVASPCAVVLATMPPLLSAIANAGRHGVLVKSAVVMERLGQVDAVALDKTGTLTEGVPRVTDVRPLPGSGVGERELTILAAAAEHASEHPLARAVVAAAHERGLPVPPARDFESTPGVGVTATVNGCRVSVGAPTRLLTATGQGTARDTTTEQPPADATDRVCAVADPIGRAVACAADSAQTPATDPAGRAAAVAADSAQAPAVARPAERTGTSAAGIAQAPALADVTGQAPAPAHATAQAADLAAELEQGGRTAVLVLVDGVPVGVLGLADRLRVGAGVAVAALGALTGRTPVLLTGDNPRAAARLAAEVGIEDVRAGLLPQGKVGAVGELERAGRKVLVVGDGVNDAPALAAAHTGVAMGRAGSDLALETADAVIVRDELATVPAVIALSRRARRLVVQNLVVAGVFIAGLVAWDLAGTLPLPLGVAGHEGSTVLVGLNGLRLLREAAWTRAADLRA</sequence>
<keyword evidence="9 11" id="KW-1133">Transmembrane helix</keyword>
<evidence type="ECO:0000256" key="10">
    <source>
        <dbReference type="ARBA" id="ARBA00023136"/>
    </source>
</evidence>
<dbReference type="NCBIfam" id="TIGR01525">
    <property type="entry name" value="ATPase-IB_hvy"/>
    <property type="match status" value="1"/>
</dbReference>
<keyword evidence="6 11" id="KW-0067">ATP-binding</keyword>
<dbReference type="SFLD" id="SFLDG00002">
    <property type="entry name" value="C1.7:_P-type_atpase_like"/>
    <property type="match status" value="1"/>
</dbReference>
<evidence type="ECO:0000256" key="8">
    <source>
        <dbReference type="ARBA" id="ARBA00022967"/>
    </source>
</evidence>
<feature type="domain" description="P-type ATPase A" evidence="13">
    <location>
        <begin position="145"/>
        <end position="242"/>
    </location>
</feature>
<dbReference type="InterPro" id="IPR023299">
    <property type="entry name" value="ATPase_P-typ_cyto_dom_N"/>
</dbReference>
<dbReference type="InterPro" id="IPR036412">
    <property type="entry name" value="HAD-like_sf"/>
</dbReference>
<dbReference type="Proteomes" id="UP001165269">
    <property type="component" value="Unassembled WGS sequence"/>
</dbReference>
<evidence type="ECO:0000256" key="11">
    <source>
        <dbReference type="RuleBase" id="RU362081"/>
    </source>
</evidence>
<dbReference type="PROSITE" id="PS01229">
    <property type="entry name" value="COF_2"/>
    <property type="match status" value="1"/>
</dbReference>
<comment type="caution">
    <text evidence="14">The sequence shown here is derived from an EMBL/GenBank/DDBJ whole genome shotgun (WGS) entry which is preliminary data.</text>
</comment>
<comment type="subcellular location">
    <subcellularLocation>
        <location evidence="1">Cell membrane</location>
        <topology evidence="1">Multi-pass membrane protein</topology>
    </subcellularLocation>
</comment>
<feature type="region of interest" description="Disordered" evidence="12">
    <location>
        <begin position="1"/>
        <end position="23"/>
    </location>
</feature>
<gene>
    <name evidence="14" type="ORF">MQP27_05390</name>
</gene>
<dbReference type="NCBIfam" id="TIGR01494">
    <property type="entry name" value="ATPase_P-type"/>
    <property type="match status" value="2"/>
</dbReference>
<dbReference type="InterPro" id="IPR001757">
    <property type="entry name" value="P_typ_ATPase"/>
</dbReference>
<dbReference type="Pfam" id="PF00702">
    <property type="entry name" value="Hydrolase"/>
    <property type="match status" value="2"/>
</dbReference>
<dbReference type="Gene3D" id="1.20.1110.10">
    <property type="entry name" value="Calcium-transporting ATPase, transmembrane domain"/>
    <property type="match status" value="1"/>
</dbReference>
<name>A0ABS9Y013_9ACTN</name>
<evidence type="ECO:0000313" key="14">
    <source>
        <dbReference type="EMBL" id="MCI3270547.1"/>
    </source>
</evidence>
<evidence type="ECO:0000259" key="13">
    <source>
        <dbReference type="Pfam" id="PF00122"/>
    </source>
</evidence>
<evidence type="ECO:0000256" key="2">
    <source>
        <dbReference type="ARBA" id="ARBA00006024"/>
    </source>
</evidence>
<dbReference type="InterPro" id="IPR018303">
    <property type="entry name" value="ATPase_P-typ_P_site"/>
</dbReference>
<protein>
    <submittedName>
        <fullName evidence="14">Heavy metal translocating P-type ATPase</fullName>
    </submittedName>
</protein>
<feature type="transmembrane region" description="Helical" evidence="11">
    <location>
        <begin position="693"/>
        <end position="711"/>
    </location>
</feature>